<evidence type="ECO:0000313" key="3">
    <source>
        <dbReference type="EMBL" id="HIX56079.1"/>
    </source>
</evidence>
<dbReference type="SUPFAM" id="SSF160719">
    <property type="entry name" value="gpW/gp25-like"/>
    <property type="match status" value="1"/>
</dbReference>
<dbReference type="Gene3D" id="3.10.450.40">
    <property type="match status" value="1"/>
</dbReference>
<sequence>MAETGSGRADAFTRPLRASSRASINSPASSMPVQGASQFLPCTLSLLSGHFLNSSDSVLAKDSANTVSAASASASDKAASVSGKAGAASDKADAAAQETLAEANNIFAAENREVSVSSGAGSSLNAKLSLERKKELLRHEILQNITLILNSHSHPRLADLKGDQSLAFSVLGMGLADFCGHSYASLSLSQLQQRIKEQIVYFEPRLDPTSVQVLLLTDPLSSVTECSGHTINLEISAKIHPRLLAGQVFKCSTVLDLENGANVVHLKSGRGQD</sequence>
<feature type="compositionally biased region" description="Low complexity" evidence="1">
    <location>
        <begin position="18"/>
        <end position="30"/>
    </location>
</feature>
<dbReference type="InterPro" id="IPR007048">
    <property type="entry name" value="IraD/Gp25-like"/>
</dbReference>
<dbReference type="PANTHER" id="PTHR38595">
    <property type="entry name" value="CYTOPLASMIC PROTEIN-RELATED"/>
    <property type="match status" value="1"/>
</dbReference>
<gene>
    <name evidence="3" type="ORF">H9850_01230</name>
</gene>
<organism evidence="3 4">
    <name type="scientific">Candidatus Anaerobiospirillum pullistercoris</name>
    <dbReference type="NCBI Taxonomy" id="2838452"/>
    <lineage>
        <taxon>Bacteria</taxon>
        <taxon>Pseudomonadati</taxon>
        <taxon>Pseudomonadota</taxon>
        <taxon>Gammaproteobacteria</taxon>
        <taxon>Aeromonadales</taxon>
        <taxon>Succinivibrionaceae</taxon>
        <taxon>Anaerobiospirillum</taxon>
    </lineage>
</organism>
<comment type="caution">
    <text evidence="3">The sequence shown here is derived from an EMBL/GenBank/DDBJ whole genome shotgun (WGS) entry which is preliminary data.</text>
</comment>
<dbReference type="Proteomes" id="UP000886829">
    <property type="component" value="Unassembled WGS sequence"/>
</dbReference>
<dbReference type="AlphaFoldDB" id="A0A9D2B0M8"/>
<accession>A0A9D2B0M8</accession>
<dbReference type="PANTHER" id="PTHR38595:SF1">
    <property type="entry name" value="TYPE VI SECRETION SYSTEM COMPONENT TSSE1"/>
    <property type="match status" value="1"/>
</dbReference>
<protein>
    <submittedName>
        <fullName evidence="3">GPW/gp25 family protein</fullName>
    </submittedName>
</protein>
<name>A0A9D2B0M8_9GAMM</name>
<feature type="region of interest" description="Disordered" evidence="1">
    <location>
        <begin position="1"/>
        <end position="31"/>
    </location>
</feature>
<dbReference type="InterPro" id="IPR053176">
    <property type="entry name" value="T6SS_TssE1-like"/>
</dbReference>
<evidence type="ECO:0000313" key="4">
    <source>
        <dbReference type="Proteomes" id="UP000886829"/>
    </source>
</evidence>
<reference evidence="3" key="1">
    <citation type="journal article" date="2021" name="PeerJ">
        <title>Extensive microbial diversity within the chicken gut microbiome revealed by metagenomics and culture.</title>
        <authorList>
            <person name="Gilroy R."/>
            <person name="Ravi A."/>
            <person name="Getino M."/>
            <person name="Pursley I."/>
            <person name="Horton D.L."/>
            <person name="Alikhan N.F."/>
            <person name="Baker D."/>
            <person name="Gharbi K."/>
            <person name="Hall N."/>
            <person name="Watson M."/>
            <person name="Adriaenssens E.M."/>
            <person name="Foster-Nyarko E."/>
            <person name="Jarju S."/>
            <person name="Secka A."/>
            <person name="Antonio M."/>
            <person name="Oren A."/>
            <person name="Chaudhuri R.R."/>
            <person name="La Ragione R."/>
            <person name="Hildebrand F."/>
            <person name="Pallen M.J."/>
        </authorList>
    </citation>
    <scope>NUCLEOTIDE SEQUENCE</scope>
    <source>
        <strain evidence="3">USASDec5-558</strain>
    </source>
</reference>
<evidence type="ECO:0000259" key="2">
    <source>
        <dbReference type="Pfam" id="PF04965"/>
    </source>
</evidence>
<evidence type="ECO:0000256" key="1">
    <source>
        <dbReference type="SAM" id="MobiDB-lite"/>
    </source>
</evidence>
<proteinExistence type="predicted"/>
<reference evidence="3" key="2">
    <citation type="submission" date="2021-04" db="EMBL/GenBank/DDBJ databases">
        <authorList>
            <person name="Gilroy R."/>
        </authorList>
    </citation>
    <scope>NUCLEOTIDE SEQUENCE</scope>
    <source>
        <strain evidence="3">USASDec5-558</strain>
    </source>
</reference>
<feature type="domain" description="IraD/Gp25-like" evidence="2">
    <location>
        <begin position="137"/>
        <end position="238"/>
    </location>
</feature>
<dbReference type="EMBL" id="DXEV01000027">
    <property type="protein sequence ID" value="HIX56079.1"/>
    <property type="molecule type" value="Genomic_DNA"/>
</dbReference>
<dbReference type="Pfam" id="PF04965">
    <property type="entry name" value="GPW_gp25"/>
    <property type="match status" value="1"/>
</dbReference>